<reference evidence="2" key="1">
    <citation type="submission" date="2017-03" db="EMBL/GenBank/DDBJ databases">
        <title>Genomes of endolithic fungi from Antarctica.</title>
        <authorList>
            <person name="Coleine C."/>
            <person name="Masonjones S."/>
            <person name="Stajich J.E."/>
        </authorList>
    </citation>
    <scope>NUCLEOTIDE SEQUENCE [LARGE SCALE GENOMIC DNA]</scope>
    <source>
        <strain evidence="2">CCFEE 5527</strain>
    </source>
</reference>
<dbReference type="OrthoDB" id="9999611at2759"/>
<organism evidence="1 2">
    <name type="scientific">Cryoendolithus antarcticus</name>
    <dbReference type="NCBI Taxonomy" id="1507870"/>
    <lineage>
        <taxon>Eukaryota</taxon>
        <taxon>Fungi</taxon>
        <taxon>Dikarya</taxon>
        <taxon>Ascomycota</taxon>
        <taxon>Pezizomycotina</taxon>
        <taxon>Dothideomycetes</taxon>
        <taxon>Dothideomycetidae</taxon>
        <taxon>Cladosporiales</taxon>
        <taxon>Cladosporiaceae</taxon>
        <taxon>Cryoendolithus</taxon>
    </lineage>
</organism>
<evidence type="ECO:0008006" key="3">
    <source>
        <dbReference type="Google" id="ProtNLM"/>
    </source>
</evidence>
<dbReference type="EMBL" id="NAJO01000005">
    <property type="protein sequence ID" value="OQO12320.1"/>
    <property type="molecule type" value="Genomic_DNA"/>
</dbReference>
<keyword evidence="2" id="KW-1185">Reference proteome</keyword>
<dbReference type="Proteomes" id="UP000192596">
    <property type="component" value="Unassembled WGS sequence"/>
</dbReference>
<comment type="caution">
    <text evidence="1">The sequence shown here is derived from an EMBL/GenBank/DDBJ whole genome shotgun (WGS) entry which is preliminary data.</text>
</comment>
<protein>
    <recommendedName>
        <fullName evidence="3">CsbD-like domain-containing protein</fullName>
    </recommendedName>
</protein>
<dbReference type="AlphaFoldDB" id="A0A1V8TLR6"/>
<name>A0A1V8TLR6_9PEZI</name>
<proteinExistence type="predicted"/>
<gene>
    <name evidence="1" type="ORF">B0A48_02962</name>
</gene>
<dbReference type="InParanoid" id="A0A1V8TLR6"/>
<accession>A0A1V8TLR6</accession>
<sequence length="92" mass="9284">MSSDSSSQQPSLIGGHAQYVKGAAESVIGSVTGNTSWQSSAETDKSAGIDAMKTASANRDPAKDGYGKAEEIAGKVAGCEGMEKEGAVSKET</sequence>
<evidence type="ECO:0000313" key="1">
    <source>
        <dbReference type="EMBL" id="OQO12320.1"/>
    </source>
</evidence>
<evidence type="ECO:0000313" key="2">
    <source>
        <dbReference type="Proteomes" id="UP000192596"/>
    </source>
</evidence>